<dbReference type="PANTHER" id="PTHR33169">
    <property type="entry name" value="PADR-FAMILY TRANSCRIPTIONAL REGULATOR"/>
    <property type="match status" value="1"/>
</dbReference>
<gene>
    <name evidence="2" type="ORF">GWO12_08185</name>
</gene>
<accession>A0AAE5CD43</accession>
<dbReference type="Gene3D" id="1.10.10.10">
    <property type="entry name" value="Winged helix-like DNA-binding domain superfamily/Winged helix DNA-binding domain"/>
    <property type="match status" value="1"/>
</dbReference>
<dbReference type="InterPro" id="IPR005149">
    <property type="entry name" value="Tscrpt_reg_PadR_N"/>
</dbReference>
<evidence type="ECO:0000313" key="2">
    <source>
        <dbReference type="EMBL" id="NIR75074.1"/>
    </source>
</evidence>
<dbReference type="EMBL" id="JAACAK010000062">
    <property type="protein sequence ID" value="NIR75074.1"/>
    <property type="molecule type" value="Genomic_DNA"/>
</dbReference>
<name>A0AAE5CD43_9BACT</name>
<dbReference type="InterPro" id="IPR017799">
    <property type="entry name" value="Tscrpt_reg_PadR_acidobac-type"/>
</dbReference>
<feature type="domain" description="Transcription regulator PadR N-terminal" evidence="1">
    <location>
        <begin position="20"/>
        <end position="92"/>
    </location>
</feature>
<dbReference type="AlphaFoldDB" id="A0AAE5CD43"/>
<dbReference type="NCBIfam" id="TIGR03433">
    <property type="entry name" value="padR_acidobact"/>
    <property type="match status" value="1"/>
</dbReference>
<organism evidence="2 3">
    <name type="scientific">Candidatus Kutchimonas denitrificans</name>
    <dbReference type="NCBI Taxonomy" id="3056748"/>
    <lineage>
        <taxon>Bacteria</taxon>
        <taxon>Pseudomonadati</taxon>
        <taxon>Gemmatimonadota</taxon>
        <taxon>Gemmatimonadia</taxon>
        <taxon>Candidatus Palauibacterales</taxon>
        <taxon>Candidatus Palauibacteraceae</taxon>
        <taxon>Candidatus Kutchimonas</taxon>
    </lineage>
</organism>
<comment type="caution">
    <text evidence="2">The sequence shown here is derived from an EMBL/GenBank/DDBJ whole genome shotgun (WGS) entry which is preliminary data.</text>
</comment>
<dbReference type="Proteomes" id="UP000702544">
    <property type="component" value="Unassembled WGS sequence"/>
</dbReference>
<dbReference type="Pfam" id="PF03551">
    <property type="entry name" value="PadR"/>
    <property type="match status" value="1"/>
</dbReference>
<evidence type="ECO:0000259" key="1">
    <source>
        <dbReference type="Pfam" id="PF03551"/>
    </source>
</evidence>
<proteinExistence type="predicted"/>
<dbReference type="InterPro" id="IPR036390">
    <property type="entry name" value="WH_DNA-bd_sf"/>
</dbReference>
<dbReference type="InterPro" id="IPR052509">
    <property type="entry name" value="Metal_resp_DNA-bind_regulator"/>
</dbReference>
<protein>
    <submittedName>
        <fullName evidence="2">PadR family transcriptional regulator</fullName>
    </submittedName>
</protein>
<dbReference type="PANTHER" id="PTHR33169:SF14">
    <property type="entry name" value="TRANSCRIPTIONAL REGULATOR RV3488"/>
    <property type="match status" value="1"/>
</dbReference>
<dbReference type="SUPFAM" id="SSF46785">
    <property type="entry name" value="Winged helix' DNA-binding domain"/>
    <property type="match status" value="1"/>
</dbReference>
<evidence type="ECO:0000313" key="3">
    <source>
        <dbReference type="Proteomes" id="UP000702544"/>
    </source>
</evidence>
<dbReference type="InterPro" id="IPR036388">
    <property type="entry name" value="WH-like_DNA-bd_sf"/>
</dbReference>
<sequence length="122" mass="13972">MDHGPNPRLDLMQGTLDLLILKALAWEPRHGYGIARWLEETTDDALGVEEGSLYPALHRMAERGWVKAEWGRSENNRRAKYYSLTVEGRRQLGVEMSNWLRFVEAMGKVLEARPAVPLVAER</sequence>
<reference evidence="2 3" key="1">
    <citation type="submission" date="2020-01" db="EMBL/GenBank/DDBJ databases">
        <title>Genomes assembled from Gulf of Kutch pelagic sediment metagenomes.</title>
        <authorList>
            <person name="Chandrashekar M."/>
            <person name="Mahajan M.S."/>
            <person name="Dave K.J."/>
            <person name="Vatsa P."/>
            <person name="Nathani N.M."/>
        </authorList>
    </citation>
    <scope>NUCLEOTIDE SEQUENCE [LARGE SCALE GENOMIC DNA]</scope>
    <source>
        <strain evidence="2">KS3-K002</strain>
    </source>
</reference>